<evidence type="ECO:0000313" key="1">
    <source>
        <dbReference type="EMBL" id="GAA0427534.1"/>
    </source>
</evidence>
<gene>
    <name evidence="1" type="ORF">GCM10010357_56480</name>
</gene>
<reference evidence="2" key="1">
    <citation type="journal article" date="2019" name="Int. J. Syst. Evol. Microbiol.">
        <title>The Global Catalogue of Microorganisms (GCM) 10K type strain sequencing project: providing services to taxonomists for standard genome sequencing and annotation.</title>
        <authorList>
            <consortium name="The Broad Institute Genomics Platform"/>
            <consortium name="The Broad Institute Genome Sequencing Center for Infectious Disease"/>
            <person name="Wu L."/>
            <person name="Ma J."/>
        </authorList>
    </citation>
    <scope>NUCLEOTIDE SEQUENCE [LARGE SCALE GENOMIC DNA]</scope>
    <source>
        <strain evidence="2">JCM 4788</strain>
    </source>
</reference>
<protein>
    <submittedName>
        <fullName evidence="1">Uncharacterized protein</fullName>
    </submittedName>
</protein>
<accession>A0ABP3IUD9</accession>
<comment type="caution">
    <text evidence="1">The sequence shown here is derived from an EMBL/GenBank/DDBJ whole genome shotgun (WGS) entry which is preliminary data.</text>
</comment>
<dbReference type="EMBL" id="BAAABX010000058">
    <property type="protein sequence ID" value="GAA0427534.1"/>
    <property type="molecule type" value="Genomic_DNA"/>
</dbReference>
<keyword evidence="2" id="KW-1185">Reference proteome</keyword>
<organism evidence="1 2">
    <name type="scientific">Streptomyces luteireticuli</name>
    <dbReference type="NCBI Taxonomy" id="173858"/>
    <lineage>
        <taxon>Bacteria</taxon>
        <taxon>Bacillati</taxon>
        <taxon>Actinomycetota</taxon>
        <taxon>Actinomycetes</taxon>
        <taxon>Kitasatosporales</taxon>
        <taxon>Streptomycetaceae</taxon>
        <taxon>Streptomyces</taxon>
    </lineage>
</organism>
<evidence type="ECO:0000313" key="2">
    <source>
        <dbReference type="Proteomes" id="UP001500879"/>
    </source>
</evidence>
<sequence>MQDTDKTGHGQFCFRVTGRAGYLSLELPNVYGALGNDYDVNLKMMTSDEEKSFKLQKNTWTAVGKTADPQNREFALLEIVAKK</sequence>
<name>A0ABP3IUD9_9ACTN</name>
<dbReference type="Proteomes" id="UP001500879">
    <property type="component" value="Unassembled WGS sequence"/>
</dbReference>
<proteinExistence type="predicted"/>